<organism evidence="4 5">
    <name type="scientific">Streptomyces bambusae</name>
    <dbReference type="NCBI Taxonomy" id="1550616"/>
    <lineage>
        <taxon>Bacteria</taxon>
        <taxon>Bacillati</taxon>
        <taxon>Actinomycetota</taxon>
        <taxon>Actinomycetes</taxon>
        <taxon>Kitasatosporales</taxon>
        <taxon>Streptomycetaceae</taxon>
        <taxon>Streptomyces</taxon>
    </lineage>
</organism>
<gene>
    <name evidence="4" type="ORF">GPJ59_03605</name>
</gene>
<evidence type="ECO:0000313" key="5">
    <source>
        <dbReference type="Proteomes" id="UP000812013"/>
    </source>
</evidence>
<dbReference type="EMBL" id="WTFF01000011">
    <property type="protein sequence ID" value="MBW5480999.1"/>
    <property type="molecule type" value="Genomic_DNA"/>
</dbReference>
<feature type="compositionally biased region" description="Pro residues" evidence="1">
    <location>
        <begin position="7"/>
        <end position="20"/>
    </location>
</feature>
<comment type="caution">
    <text evidence="4">The sequence shown here is derived from an EMBL/GenBank/DDBJ whole genome shotgun (WGS) entry which is preliminary data.</text>
</comment>
<proteinExistence type="predicted"/>
<keyword evidence="2" id="KW-0812">Transmembrane</keyword>
<sequence>MTTTPGSTPPAGGPATPGPRPGSGTKGGEWAAGGTVFAGVMLSVSGVFTLLEGIIALANNEVYRRFGDYIFRFDLTAWGWIHLILGILLFVTGLAVLKGAEWGRIAGIAFACLSVVAHFLWLPYQPLWSLVAIAIAVFIIWALCTDRPAAAT</sequence>
<feature type="domain" description="DUF7144" evidence="3">
    <location>
        <begin position="35"/>
        <end position="147"/>
    </location>
</feature>
<keyword evidence="2" id="KW-1133">Transmembrane helix</keyword>
<keyword evidence="5" id="KW-1185">Reference proteome</keyword>
<feature type="region of interest" description="Disordered" evidence="1">
    <location>
        <begin position="1"/>
        <end position="26"/>
    </location>
</feature>
<feature type="transmembrane region" description="Helical" evidence="2">
    <location>
        <begin position="77"/>
        <end position="97"/>
    </location>
</feature>
<feature type="transmembrane region" description="Helical" evidence="2">
    <location>
        <begin position="104"/>
        <end position="121"/>
    </location>
</feature>
<dbReference type="InterPro" id="IPR055568">
    <property type="entry name" value="DUF7144"/>
</dbReference>
<evidence type="ECO:0000259" key="3">
    <source>
        <dbReference type="Pfam" id="PF23636"/>
    </source>
</evidence>
<dbReference type="Pfam" id="PF23636">
    <property type="entry name" value="DUF7144"/>
    <property type="match status" value="1"/>
</dbReference>
<dbReference type="RefSeq" id="WP_219664877.1">
    <property type="nucleotide sequence ID" value="NZ_WTFF01000011.1"/>
</dbReference>
<name>A0ABS6Z0V8_9ACTN</name>
<evidence type="ECO:0000313" key="4">
    <source>
        <dbReference type="EMBL" id="MBW5480999.1"/>
    </source>
</evidence>
<feature type="transmembrane region" description="Helical" evidence="2">
    <location>
        <begin position="127"/>
        <end position="144"/>
    </location>
</feature>
<protein>
    <recommendedName>
        <fullName evidence="3">DUF7144 domain-containing protein</fullName>
    </recommendedName>
</protein>
<accession>A0ABS6Z0V8</accession>
<dbReference type="Proteomes" id="UP000812013">
    <property type="component" value="Unassembled WGS sequence"/>
</dbReference>
<keyword evidence="2" id="KW-0472">Membrane</keyword>
<evidence type="ECO:0000256" key="1">
    <source>
        <dbReference type="SAM" id="MobiDB-lite"/>
    </source>
</evidence>
<feature type="transmembrane region" description="Helical" evidence="2">
    <location>
        <begin position="30"/>
        <end position="57"/>
    </location>
</feature>
<evidence type="ECO:0000256" key="2">
    <source>
        <dbReference type="SAM" id="Phobius"/>
    </source>
</evidence>
<reference evidence="4 5" key="1">
    <citation type="submission" date="2019-12" db="EMBL/GenBank/DDBJ databases">
        <title>Genome sequence of Streptomyces bambusae.</title>
        <authorList>
            <person name="Bansal K."/>
            <person name="Choksket S."/>
            <person name="Korpole S."/>
            <person name="Patil P.B."/>
        </authorList>
    </citation>
    <scope>NUCLEOTIDE SEQUENCE [LARGE SCALE GENOMIC DNA]</scope>
    <source>
        <strain evidence="4 5">SK60</strain>
    </source>
</reference>